<protein>
    <recommendedName>
        <fullName evidence="3">Radical SAM core domain-containing protein</fullName>
    </recommendedName>
</protein>
<keyword evidence="2" id="KW-1185">Reference proteome</keyword>
<accession>A0A096B592</accession>
<dbReference type="InterPro" id="IPR058240">
    <property type="entry name" value="rSAM_sf"/>
</dbReference>
<sequence length="298" mass="34827">MKIGLIDVDSHNFPNLCLMKLSAYHKAKGHTVEWWNAKGRYDLVYKSRVFTDTYSKDTITVTNAEQVIFGGTGYDTKNRLPPEVEHSYPDYSIYPQFFGIAYGFLSRGCPRNCGFCIVSSKEGRKSVKVADLSEFWKWQPEIKIMDANLLACPDHENLIEQLIRSRAWVDFSQGLDIRLVNRDNVSLLNRVRIKAVHFAWDNPDEDLTGYFQRFLDLTAIKSSRQRRVYVLTNYGSTHEQDLYRVNTLRAMGFDPYVMIYERPTAPPVTRHLQRWVNNKRLFYAVPRFEDYIPGRKEV</sequence>
<dbReference type="HOGENOM" id="CLU_060960_0_0_9"/>
<dbReference type="EMBL" id="ADLO01000094">
    <property type="protein sequence ID" value="KGF54131.1"/>
    <property type="molecule type" value="Genomic_DNA"/>
</dbReference>
<comment type="caution">
    <text evidence="1">The sequence shown here is derived from an EMBL/GenBank/DDBJ whole genome shotgun (WGS) entry which is preliminary data.</text>
</comment>
<name>A0A096B592_FLAPL</name>
<gene>
    <name evidence="1" type="ORF">HMPREF9460_03104</name>
</gene>
<dbReference type="PATRIC" id="fig|742738.3.peg.3193"/>
<organism evidence="1 2">
    <name type="scientific">Flavonifractor plautii 1_3_50AFAA</name>
    <dbReference type="NCBI Taxonomy" id="742738"/>
    <lineage>
        <taxon>Bacteria</taxon>
        <taxon>Bacillati</taxon>
        <taxon>Bacillota</taxon>
        <taxon>Clostridia</taxon>
        <taxon>Eubacteriales</taxon>
        <taxon>Oscillospiraceae</taxon>
        <taxon>Flavonifractor</taxon>
    </lineage>
</organism>
<evidence type="ECO:0000313" key="1">
    <source>
        <dbReference type="EMBL" id="KGF54131.1"/>
    </source>
</evidence>
<dbReference type="AlphaFoldDB" id="A0A096B592"/>
<dbReference type="eggNOG" id="COG1032">
    <property type="taxonomic scope" value="Bacteria"/>
</dbReference>
<dbReference type="Proteomes" id="UP000029585">
    <property type="component" value="Unassembled WGS sequence"/>
</dbReference>
<reference evidence="1 2" key="1">
    <citation type="submission" date="2011-08" db="EMBL/GenBank/DDBJ databases">
        <title>The Genome Sequence of Clostridium orbiscindens 1_3_50AFAA.</title>
        <authorList>
            <consortium name="The Broad Institute Genome Sequencing Platform"/>
            <person name="Earl A."/>
            <person name="Ward D."/>
            <person name="Feldgarden M."/>
            <person name="Gevers D."/>
            <person name="Daigneault M."/>
            <person name="Strauss J."/>
            <person name="Allen-Vercoe E."/>
            <person name="Young S.K."/>
            <person name="Zeng Q."/>
            <person name="Gargeya S."/>
            <person name="Fitzgerald M."/>
            <person name="Haas B."/>
            <person name="Abouelleil A."/>
            <person name="Alvarado L."/>
            <person name="Arachchi H.M."/>
            <person name="Berlin A."/>
            <person name="Brown A."/>
            <person name="Chapman S.B."/>
            <person name="Chen Z."/>
            <person name="Dunbar C."/>
            <person name="Freedman E."/>
            <person name="Gearin G."/>
            <person name="Gellesch M."/>
            <person name="Goldberg J."/>
            <person name="Griggs A."/>
            <person name="Gujja S."/>
            <person name="Heiman D."/>
            <person name="Howarth C."/>
            <person name="Larson L."/>
            <person name="Lui A."/>
            <person name="MacDonald P.J.P."/>
            <person name="Montmayeur A."/>
            <person name="Murphy C."/>
            <person name="Neiman D."/>
            <person name="Pearson M."/>
            <person name="Priest M."/>
            <person name="Roberts A."/>
            <person name="Saif S."/>
            <person name="Shea T."/>
            <person name="Shenoy N."/>
            <person name="Sisk P."/>
            <person name="Stolte C."/>
            <person name="Sykes S."/>
            <person name="Wortman J."/>
            <person name="Nusbaum C."/>
            <person name="Birren B."/>
        </authorList>
    </citation>
    <scope>NUCLEOTIDE SEQUENCE [LARGE SCALE GENOMIC DNA]</scope>
    <source>
        <strain evidence="1 2">1_3_50AFAA</strain>
    </source>
</reference>
<dbReference type="SUPFAM" id="SSF102114">
    <property type="entry name" value="Radical SAM enzymes"/>
    <property type="match status" value="1"/>
</dbReference>
<proteinExistence type="predicted"/>
<evidence type="ECO:0000313" key="2">
    <source>
        <dbReference type="Proteomes" id="UP000029585"/>
    </source>
</evidence>
<evidence type="ECO:0008006" key="3">
    <source>
        <dbReference type="Google" id="ProtNLM"/>
    </source>
</evidence>